<evidence type="ECO:0000313" key="2">
    <source>
        <dbReference type="EMBL" id="CAA9462015.1"/>
    </source>
</evidence>
<dbReference type="InterPro" id="IPR036866">
    <property type="entry name" value="RibonucZ/Hydroxyglut_hydro"/>
</dbReference>
<dbReference type="Gene3D" id="3.60.15.10">
    <property type="entry name" value="Ribonuclease Z/Hydroxyacylglutathione hydrolase-like"/>
    <property type="match status" value="1"/>
</dbReference>
<organism evidence="2">
    <name type="scientific">uncultured Rubrobacteraceae bacterium</name>
    <dbReference type="NCBI Taxonomy" id="349277"/>
    <lineage>
        <taxon>Bacteria</taxon>
        <taxon>Bacillati</taxon>
        <taxon>Actinomycetota</taxon>
        <taxon>Rubrobacteria</taxon>
        <taxon>Rubrobacterales</taxon>
        <taxon>Rubrobacteraceae</taxon>
        <taxon>environmental samples</taxon>
    </lineage>
</organism>
<gene>
    <name evidence="2" type="ORF">AVDCRST_MAG14-2603</name>
</gene>
<dbReference type="SMART" id="SM00849">
    <property type="entry name" value="Lactamase_B"/>
    <property type="match status" value="1"/>
</dbReference>
<reference evidence="2" key="1">
    <citation type="submission" date="2020-02" db="EMBL/GenBank/DDBJ databases">
        <authorList>
            <person name="Meier V. D."/>
        </authorList>
    </citation>
    <scope>NUCLEOTIDE SEQUENCE</scope>
    <source>
        <strain evidence="2">AVDCRST_MAG14</strain>
    </source>
</reference>
<accession>A0A6J4R5I3</accession>
<dbReference type="InterPro" id="IPR050855">
    <property type="entry name" value="NDM-1-like"/>
</dbReference>
<dbReference type="EMBL" id="CADCVG010000110">
    <property type="protein sequence ID" value="CAA9462015.1"/>
    <property type="molecule type" value="Genomic_DNA"/>
</dbReference>
<protein>
    <recommendedName>
        <fullName evidence="1">Metallo-beta-lactamase domain-containing protein</fullName>
    </recommendedName>
</protein>
<evidence type="ECO:0000259" key="1">
    <source>
        <dbReference type="SMART" id="SM00849"/>
    </source>
</evidence>
<name>A0A6J4R5I3_9ACTN</name>
<dbReference type="InterPro" id="IPR001279">
    <property type="entry name" value="Metallo-B-lactamas"/>
</dbReference>
<dbReference type="Pfam" id="PF00753">
    <property type="entry name" value="Lactamase_B"/>
    <property type="match status" value="1"/>
</dbReference>
<dbReference type="PANTHER" id="PTHR42951">
    <property type="entry name" value="METALLO-BETA-LACTAMASE DOMAIN-CONTAINING"/>
    <property type="match status" value="1"/>
</dbReference>
<dbReference type="AlphaFoldDB" id="A0A6J4R5I3"/>
<feature type="domain" description="Metallo-beta-lactamase" evidence="1">
    <location>
        <begin position="36"/>
        <end position="249"/>
    </location>
</feature>
<proteinExistence type="predicted"/>
<dbReference type="CDD" id="cd06262">
    <property type="entry name" value="metallo-hydrolase-like_MBL-fold"/>
    <property type="match status" value="1"/>
</dbReference>
<sequence length="374" mass="42332">MTTKLLWATVETPDGVVIPGPHGVSAESELYPGISSMVAFIISGGEVLMTDPGIRTRPEYPSGVLDKVCEILDQRNLRLKYIVQTHWHFDHTGNTQYVKNRYRAEVLCHPKERAILEDPMLATRPDYVESFGGNLEEIAEDLNLEDPSAALIPEDAMRKHWNYPVEVDRTVEDGDVLEVGELKIQVLHTPGHTPGHLSLYNPSSNSLYLVDVMYWPTPIHPHPVGNADEQIESIEKCLALEAEYLFPGHELPRSGKQDTRDYLEDMLIKQLQLERRLLVLLNRHGALTIPELHAETFVIKERYDYGPYSLNCVHSHVRRLAQQQKVVRLRRDDGQVAWEVTEGGRLPRGEAGVIGGYERAMEVPLLKELMTGRG</sequence>
<dbReference type="PANTHER" id="PTHR42951:SF4">
    <property type="entry name" value="ACYL-COENZYME A THIOESTERASE MBLAC2"/>
    <property type="match status" value="1"/>
</dbReference>
<dbReference type="SUPFAM" id="SSF56281">
    <property type="entry name" value="Metallo-hydrolase/oxidoreductase"/>
    <property type="match status" value="1"/>
</dbReference>